<evidence type="ECO:0000313" key="15">
    <source>
        <dbReference type="EMBL" id="CAH0106106.1"/>
    </source>
</evidence>
<keyword evidence="11" id="KW-0325">Glycoprotein</keyword>
<keyword evidence="10 12" id="KW-0472">Membrane</keyword>
<name>A0A8J2RMS8_9CRUS</name>
<dbReference type="InterPro" id="IPR038577">
    <property type="entry name" value="GT10-like_C_sf"/>
</dbReference>
<reference evidence="15" key="1">
    <citation type="submission" date="2021-11" db="EMBL/GenBank/DDBJ databases">
        <authorList>
            <person name="Schell T."/>
        </authorList>
    </citation>
    <scope>NUCLEOTIDE SEQUENCE</scope>
    <source>
        <strain evidence="15">M5</strain>
    </source>
</reference>
<evidence type="ECO:0000256" key="6">
    <source>
        <dbReference type="ARBA" id="ARBA00022692"/>
    </source>
</evidence>
<dbReference type="InterPro" id="IPR031481">
    <property type="entry name" value="Glyco_tran_10_N"/>
</dbReference>
<evidence type="ECO:0000256" key="3">
    <source>
        <dbReference type="ARBA" id="ARBA00008919"/>
    </source>
</evidence>
<keyword evidence="8 12" id="KW-1133">Transmembrane helix</keyword>
<dbReference type="EC" id="2.4.1.-" evidence="12"/>
<dbReference type="GO" id="GO:0008417">
    <property type="term" value="F:fucosyltransferase activity"/>
    <property type="evidence" value="ECO:0007669"/>
    <property type="project" value="InterPro"/>
</dbReference>
<dbReference type="Gene3D" id="3.40.50.11660">
    <property type="entry name" value="Glycosyl transferase family 10, C-terminal domain"/>
    <property type="match status" value="1"/>
</dbReference>
<evidence type="ECO:0000256" key="5">
    <source>
        <dbReference type="ARBA" id="ARBA00022679"/>
    </source>
</evidence>
<keyword evidence="6 12" id="KW-0812">Transmembrane</keyword>
<evidence type="ECO:0000259" key="14">
    <source>
        <dbReference type="Pfam" id="PF17039"/>
    </source>
</evidence>
<organism evidence="15 16">
    <name type="scientific">Daphnia galeata</name>
    <dbReference type="NCBI Taxonomy" id="27404"/>
    <lineage>
        <taxon>Eukaryota</taxon>
        <taxon>Metazoa</taxon>
        <taxon>Ecdysozoa</taxon>
        <taxon>Arthropoda</taxon>
        <taxon>Crustacea</taxon>
        <taxon>Branchiopoda</taxon>
        <taxon>Diplostraca</taxon>
        <taxon>Cladocera</taxon>
        <taxon>Anomopoda</taxon>
        <taxon>Daphniidae</taxon>
        <taxon>Daphnia</taxon>
    </lineage>
</organism>
<comment type="similarity">
    <text evidence="3 12">Belongs to the glycosyltransferase 10 family.</text>
</comment>
<evidence type="ECO:0000256" key="9">
    <source>
        <dbReference type="ARBA" id="ARBA00023034"/>
    </source>
</evidence>
<evidence type="ECO:0000256" key="8">
    <source>
        <dbReference type="ARBA" id="ARBA00022989"/>
    </source>
</evidence>
<dbReference type="PANTHER" id="PTHR48438:SF1">
    <property type="entry name" value="ALPHA-(1,3)-FUCOSYLTRANSFERASE C-RELATED"/>
    <property type="match status" value="1"/>
</dbReference>
<evidence type="ECO:0000256" key="12">
    <source>
        <dbReference type="RuleBase" id="RU003832"/>
    </source>
</evidence>
<dbReference type="InterPro" id="IPR055270">
    <property type="entry name" value="Glyco_tran_10_C"/>
</dbReference>
<keyword evidence="5 12" id="KW-0808">Transferase</keyword>
<keyword evidence="7" id="KW-0735">Signal-anchor</keyword>
<comment type="pathway">
    <text evidence="2">Protein modification; protein glycosylation.</text>
</comment>
<dbReference type="PANTHER" id="PTHR48438">
    <property type="entry name" value="ALPHA-(1,3)-FUCOSYLTRANSFERASE C-RELATED"/>
    <property type="match status" value="1"/>
</dbReference>
<dbReference type="FunFam" id="3.40.50.11660:FF:000004">
    <property type="entry name" value="Glycoprotein 3-alpha-L-fucosyltransferase A"/>
    <property type="match status" value="1"/>
</dbReference>
<evidence type="ECO:0000259" key="13">
    <source>
        <dbReference type="Pfam" id="PF00852"/>
    </source>
</evidence>
<gene>
    <name evidence="15" type="ORF">DGAL_LOCUS9256</name>
</gene>
<dbReference type="Pfam" id="PF17039">
    <property type="entry name" value="Glyco_tran_10_N"/>
    <property type="match status" value="1"/>
</dbReference>
<evidence type="ECO:0000256" key="10">
    <source>
        <dbReference type="ARBA" id="ARBA00023136"/>
    </source>
</evidence>
<keyword evidence="4 12" id="KW-0328">Glycosyltransferase</keyword>
<evidence type="ECO:0000313" key="16">
    <source>
        <dbReference type="Proteomes" id="UP000789390"/>
    </source>
</evidence>
<dbReference type="InterPro" id="IPR001503">
    <property type="entry name" value="Glyco_trans_10"/>
</dbReference>
<dbReference type="SUPFAM" id="SSF53756">
    <property type="entry name" value="UDP-Glycosyltransferase/glycogen phosphorylase"/>
    <property type="match status" value="1"/>
</dbReference>
<proteinExistence type="inferred from homology"/>
<sequence length="469" mass="55154">MASRRETKNILPLKGYFQIRTSTAFSRWSRQSSTTVILYALPLVLLIVLTRDNGMQRTTDLVAQKVAEIYIDDHVIIAGVGNRSQYEYWDRPDRNVDLALIRGDEKKGIPALKTILFWNGLFYYPDYAFGRGRQPFIDAKCPVTTCLATDDPYLLDSVDQYDAVMFHWPSLCDYPYVATRSEHQLFVMVSDESPQWRFSGYKLPFYKDFFNLTMTYRRDSDIEWPYGQVEVLASAPVGEEEVLVARRNVSRNYAAGKSKLAVWFVSHCKTDSRREFYVHVLKQHSRIDIFGKCGKPFCSFDQLNDCYQRIEIDYKFYLSFENSLCRDYITEKFFNLLDRNIVPIVYGAGNYESIAPPHSYIDALKYTPVQLAKYLDILDKNDTLYNEYFWWKPFYKSHYDYKEMANIAFCQLCQQLNQPRTHLQWYHDIDAWYDGGNHCHKPNRFKVPIKQFDFDNYTIPADAVIKIPL</sequence>
<evidence type="ECO:0000256" key="2">
    <source>
        <dbReference type="ARBA" id="ARBA00004922"/>
    </source>
</evidence>
<evidence type="ECO:0000256" key="7">
    <source>
        <dbReference type="ARBA" id="ARBA00022968"/>
    </source>
</evidence>
<feature type="transmembrane region" description="Helical" evidence="12">
    <location>
        <begin position="32"/>
        <end position="49"/>
    </location>
</feature>
<dbReference type="AlphaFoldDB" id="A0A8J2RMS8"/>
<keyword evidence="16" id="KW-1185">Reference proteome</keyword>
<evidence type="ECO:0000256" key="1">
    <source>
        <dbReference type="ARBA" id="ARBA00004447"/>
    </source>
</evidence>
<feature type="domain" description="Fucosyltransferase C-terminal" evidence="13">
    <location>
        <begin position="256"/>
        <end position="432"/>
    </location>
</feature>
<evidence type="ECO:0000256" key="4">
    <source>
        <dbReference type="ARBA" id="ARBA00022676"/>
    </source>
</evidence>
<evidence type="ECO:0000256" key="11">
    <source>
        <dbReference type="ARBA" id="ARBA00023180"/>
    </source>
</evidence>
<dbReference type="OrthoDB" id="427096at2759"/>
<keyword evidence="9 12" id="KW-0333">Golgi apparatus</keyword>
<comment type="subcellular location">
    <subcellularLocation>
        <location evidence="1 12">Golgi apparatus</location>
        <location evidence="1 12">Golgi stack membrane</location>
        <topology evidence="1 12">Single-pass type II membrane protein</topology>
    </subcellularLocation>
</comment>
<dbReference type="EMBL" id="CAKKLH010000218">
    <property type="protein sequence ID" value="CAH0106106.1"/>
    <property type="molecule type" value="Genomic_DNA"/>
</dbReference>
<protein>
    <recommendedName>
        <fullName evidence="12">Fucosyltransferase</fullName>
        <ecNumber evidence="12">2.4.1.-</ecNumber>
    </recommendedName>
</protein>
<dbReference type="UniPathway" id="UPA00378"/>
<dbReference type="GO" id="GO:0032580">
    <property type="term" value="C:Golgi cisterna membrane"/>
    <property type="evidence" value="ECO:0007669"/>
    <property type="project" value="UniProtKB-SubCell"/>
</dbReference>
<comment type="caution">
    <text evidence="15">The sequence shown here is derived from an EMBL/GenBank/DDBJ whole genome shotgun (WGS) entry which is preliminary data.</text>
</comment>
<dbReference type="Proteomes" id="UP000789390">
    <property type="component" value="Unassembled WGS sequence"/>
</dbReference>
<accession>A0A8J2RMS8</accession>
<feature type="domain" description="Fucosyltransferase N-terminal" evidence="14">
    <location>
        <begin position="113"/>
        <end position="227"/>
    </location>
</feature>
<dbReference type="Pfam" id="PF00852">
    <property type="entry name" value="Glyco_transf_10"/>
    <property type="match status" value="1"/>
</dbReference>